<keyword evidence="1" id="KW-0472">Membrane</keyword>
<keyword evidence="3" id="KW-1185">Reference proteome</keyword>
<organism evidence="2 3">
    <name type="scientific">Lentzea waywayandensis</name>
    <dbReference type="NCBI Taxonomy" id="84724"/>
    <lineage>
        <taxon>Bacteria</taxon>
        <taxon>Bacillati</taxon>
        <taxon>Actinomycetota</taxon>
        <taxon>Actinomycetes</taxon>
        <taxon>Pseudonocardiales</taxon>
        <taxon>Pseudonocardiaceae</taxon>
        <taxon>Lentzea</taxon>
    </lineage>
</organism>
<keyword evidence="1" id="KW-1133">Transmembrane helix</keyword>
<evidence type="ECO:0000313" key="3">
    <source>
        <dbReference type="Proteomes" id="UP000198583"/>
    </source>
</evidence>
<dbReference type="STRING" id="84724.SAMN04488564_118155"/>
<dbReference type="Proteomes" id="UP000198583">
    <property type="component" value="Unassembled WGS sequence"/>
</dbReference>
<dbReference type="OrthoDB" id="3697466at2"/>
<evidence type="ECO:0000256" key="1">
    <source>
        <dbReference type="SAM" id="Phobius"/>
    </source>
</evidence>
<protein>
    <submittedName>
        <fullName evidence="2">Uncharacterized protein</fullName>
    </submittedName>
</protein>
<feature type="transmembrane region" description="Helical" evidence="1">
    <location>
        <begin position="37"/>
        <end position="56"/>
    </location>
</feature>
<reference evidence="3" key="1">
    <citation type="submission" date="2016-10" db="EMBL/GenBank/DDBJ databases">
        <authorList>
            <person name="Varghese N."/>
            <person name="Submissions S."/>
        </authorList>
    </citation>
    <scope>NUCLEOTIDE SEQUENCE [LARGE SCALE GENOMIC DNA]</scope>
    <source>
        <strain evidence="3">DSM 44232</strain>
    </source>
</reference>
<sequence length="72" mass="8270">MWKLGIKLWAVWRFTLYLALAGGVLWVIYQFDGPGKVFGWALVVSVLGAAAVYFMLRDFVRREINHRVAGRL</sequence>
<evidence type="ECO:0000313" key="2">
    <source>
        <dbReference type="EMBL" id="SFR29354.1"/>
    </source>
</evidence>
<feature type="transmembrane region" description="Helical" evidence="1">
    <location>
        <begin position="12"/>
        <end position="31"/>
    </location>
</feature>
<proteinExistence type="predicted"/>
<gene>
    <name evidence="2" type="ORF">SAMN04488564_118155</name>
</gene>
<dbReference type="AlphaFoldDB" id="A0A1I6FHJ4"/>
<accession>A0A1I6FHJ4</accession>
<name>A0A1I6FHJ4_9PSEU</name>
<keyword evidence="1" id="KW-0812">Transmembrane</keyword>
<dbReference type="EMBL" id="FOYL01000018">
    <property type="protein sequence ID" value="SFR29354.1"/>
    <property type="molecule type" value="Genomic_DNA"/>
</dbReference>
<dbReference type="RefSeq" id="WP_093605772.1">
    <property type="nucleotide sequence ID" value="NZ_FOYL01000018.1"/>
</dbReference>